<evidence type="ECO:0000256" key="5">
    <source>
        <dbReference type="ARBA" id="ARBA00022777"/>
    </source>
</evidence>
<dbReference type="Pfam" id="PF00015">
    <property type="entry name" value="MCPsignal"/>
    <property type="match status" value="1"/>
</dbReference>
<keyword evidence="3" id="KW-0597">Phosphoprotein</keyword>
<dbReference type="InterPro" id="IPR052162">
    <property type="entry name" value="Sensor_kinase/Photoreceptor"/>
</dbReference>
<dbReference type="InterPro" id="IPR035965">
    <property type="entry name" value="PAS-like_dom_sf"/>
</dbReference>
<dbReference type="NCBIfam" id="TIGR00229">
    <property type="entry name" value="sensory_box"/>
    <property type="match status" value="1"/>
</dbReference>
<keyword evidence="7" id="KW-0175">Coiled coil</keyword>
<keyword evidence="4" id="KW-0808">Transferase</keyword>
<evidence type="ECO:0000256" key="3">
    <source>
        <dbReference type="ARBA" id="ARBA00022553"/>
    </source>
</evidence>
<evidence type="ECO:0000259" key="8">
    <source>
        <dbReference type="PROSITE" id="PS50111"/>
    </source>
</evidence>
<accession>R9QPW5</accession>
<organism evidence="10">
    <name type="scientific">uncultured proteobacterium 90H6</name>
    <dbReference type="NCBI Taxonomy" id="1240598"/>
    <lineage>
        <taxon>Bacteria</taxon>
        <taxon>Pseudomonadati</taxon>
        <taxon>Pseudomonadota</taxon>
        <taxon>Alphaproteobacteria</taxon>
        <taxon>environmental samples</taxon>
    </lineage>
</organism>
<dbReference type="PANTHER" id="PTHR43304">
    <property type="entry name" value="PHYTOCHROME-LIKE PROTEIN CPH1"/>
    <property type="match status" value="1"/>
</dbReference>
<evidence type="ECO:0000256" key="7">
    <source>
        <dbReference type="SAM" id="Coils"/>
    </source>
</evidence>
<dbReference type="EC" id="2.7.13.3" evidence="2"/>
<feature type="coiled-coil region" evidence="7">
    <location>
        <begin position="59"/>
        <end position="93"/>
    </location>
</feature>
<dbReference type="EMBL" id="JQ292794">
    <property type="protein sequence ID" value="AFX82616.1"/>
    <property type="molecule type" value="Genomic_DNA"/>
</dbReference>
<dbReference type="AlphaFoldDB" id="R9QPW5"/>
<dbReference type="GO" id="GO:0007165">
    <property type="term" value="P:signal transduction"/>
    <property type="evidence" value="ECO:0007669"/>
    <property type="project" value="UniProtKB-KW"/>
</dbReference>
<dbReference type="InterPro" id="IPR000700">
    <property type="entry name" value="PAS-assoc_C"/>
</dbReference>
<dbReference type="PANTHER" id="PTHR43304:SF1">
    <property type="entry name" value="PAC DOMAIN-CONTAINING PROTEIN"/>
    <property type="match status" value="1"/>
</dbReference>
<dbReference type="InterPro" id="IPR001610">
    <property type="entry name" value="PAC"/>
</dbReference>
<dbReference type="GO" id="GO:0004888">
    <property type="term" value="F:transmembrane signaling receptor activity"/>
    <property type="evidence" value="ECO:0007669"/>
    <property type="project" value="InterPro"/>
</dbReference>
<protein>
    <recommendedName>
        <fullName evidence="2">histidine kinase</fullName>
        <ecNumber evidence="2">2.7.13.3</ecNumber>
    </recommendedName>
</protein>
<keyword evidence="5" id="KW-0418">Kinase</keyword>
<dbReference type="SUPFAM" id="SSF58104">
    <property type="entry name" value="Methyl-accepting chemotaxis protein (MCP) signaling domain"/>
    <property type="match status" value="1"/>
</dbReference>
<dbReference type="GO" id="GO:0006935">
    <property type="term" value="P:chemotaxis"/>
    <property type="evidence" value="ECO:0007669"/>
    <property type="project" value="InterPro"/>
</dbReference>
<dbReference type="PRINTS" id="PR00260">
    <property type="entry name" value="CHEMTRNSDUCR"/>
</dbReference>
<dbReference type="SMART" id="SM00086">
    <property type="entry name" value="PAC"/>
    <property type="match status" value="2"/>
</dbReference>
<feature type="domain" description="PAC" evidence="9">
    <location>
        <begin position="169"/>
        <end position="221"/>
    </location>
</feature>
<dbReference type="Gene3D" id="3.30.450.20">
    <property type="entry name" value="PAS domain"/>
    <property type="match status" value="2"/>
</dbReference>
<keyword evidence="6" id="KW-0807">Transducer</keyword>
<dbReference type="InterPro" id="IPR013655">
    <property type="entry name" value="PAS_fold_3"/>
</dbReference>
<dbReference type="GO" id="GO:0016020">
    <property type="term" value="C:membrane"/>
    <property type="evidence" value="ECO:0007669"/>
    <property type="project" value="InterPro"/>
</dbReference>
<evidence type="ECO:0000259" key="9">
    <source>
        <dbReference type="PROSITE" id="PS50113"/>
    </source>
</evidence>
<dbReference type="InterPro" id="IPR004089">
    <property type="entry name" value="MCPsignal_dom"/>
</dbReference>
<comment type="catalytic activity">
    <reaction evidence="1">
        <text>ATP + protein L-histidine = ADP + protein N-phospho-L-histidine.</text>
        <dbReference type="EC" id="2.7.13.3"/>
    </reaction>
</comment>
<feature type="domain" description="Methyl-accepting transducer" evidence="8">
    <location>
        <begin position="367"/>
        <end position="438"/>
    </location>
</feature>
<evidence type="ECO:0000256" key="1">
    <source>
        <dbReference type="ARBA" id="ARBA00000085"/>
    </source>
</evidence>
<evidence type="ECO:0000256" key="6">
    <source>
        <dbReference type="PROSITE-ProRule" id="PRU00284"/>
    </source>
</evidence>
<dbReference type="Gene3D" id="1.10.287.950">
    <property type="entry name" value="Methyl-accepting chemotaxis protein"/>
    <property type="match status" value="1"/>
</dbReference>
<evidence type="ECO:0000256" key="4">
    <source>
        <dbReference type="ARBA" id="ARBA00022679"/>
    </source>
</evidence>
<sequence length="438" mass="49267">MFANRKWLAHLRHYADAIEAGTPFPAPFRGTRAFRELDTRLHAAQEAGLQRSTAIARRSEALEQQLAGQAAELAAARAELERLAERFDLISRASGEGLWDISLVGGDPAHPASVVWWSRQLRQLLGFHDTGDFPDRLDSWSGRLHPDDAPQVAAAFTAHLSDRSGRTPYDIEYRMARKDGSYRWFRAIGTTLRDGQGTPLRVAGSLVDIHEQREQAALLTRSVDRFELVRELLSDGLWDIEILNGRALDPANPVWWSQQFRRLLGFTDESDFPNTLDAWASRLHPDDRDATFSAFIAHLEDRRGLTPYDQRFRLALKNGDYHWFRASAQTRRHPDGRPLRAVGALIDIDAQLRESEARNTRDKQQARLEATLARINALVGTIKEIADQTNLLALNAAIEAARAGESGRGFAVVADEVRKLAERTRDTTARIEQMAEEA</sequence>
<dbReference type="CDD" id="cd00130">
    <property type="entry name" value="PAS"/>
    <property type="match status" value="2"/>
</dbReference>
<dbReference type="PROSITE" id="PS50113">
    <property type="entry name" value="PAC"/>
    <property type="match status" value="1"/>
</dbReference>
<proteinExistence type="predicted"/>
<dbReference type="SUPFAM" id="SSF55785">
    <property type="entry name" value="PYP-like sensor domain (PAS domain)"/>
    <property type="match status" value="2"/>
</dbReference>
<dbReference type="PROSITE" id="PS50111">
    <property type="entry name" value="CHEMOTAXIS_TRANSDUC_2"/>
    <property type="match status" value="1"/>
</dbReference>
<dbReference type="InterPro" id="IPR000014">
    <property type="entry name" value="PAS"/>
</dbReference>
<name>R9QPW5_9PROT</name>
<dbReference type="GO" id="GO:0004673">
    <property type="term" value="F:protein histidine kinase activity"/>
    <property type="evidence" value="ECO:0007669"/>
    <property type="project" value="UniProtKB-EC"/>
</dbReference>
<dbReference type="Pfam" id="PF08447">
    <property type="entry name" value="PAS_3"/>
    <property type="match status" value="2"/>
</dbReference>
<reference evidence="10" key="1">
    <citation type="journal article" date="2013" name="PLoS ONE">
        <title>A Metagenomic Study Highlights Phylogenetic Proximity of Quorum-Quenching and Xenobiotic-Degrading Amidases of the AS-Family.</title>
        <authorList>
            <person name="Tannieres M."/>
            <person name="Beury-Cirou A."/>
            <person name="Vigouroux A."/>
            <person name="Mondy S."/>
            <person name="Pellissier F."/>
            <person name="Dessaux Y."/>
            <person name="Faure D."/>
        </authorList>
    </citation>
    <scope>NUCLEOTIDE SEQUENCE</scope>
</reference>
<dbReference type="InterPro" id="IPR004090">
    <property type="entry name" value="Chemotax_Me-accpt_rcpt"/>
</dbReference>
<evidence type="ECO:0000256" key="2">
    <source>
        <dbReference type="ARBA" id="ARBA00012438"/>
    </source>
</evidence>
<evidence type="ECO:0000313" key="10">
    <source>
        <dbReference type="EMBL" id="AFX82616.1"/>
    </source>
</evidence>